<keyword evidence="1" id="KW-0547">Nucleotide-binding</keyword>
<sequence>MANTGLLICSNPFRLLRIFPQIQRDVQSTLYVHFFPIPKLDKKTVRHRFMMIDAYKNLSPMNVDVRILLCGLKGTFDSQIATKRPVDVIFYDDHIKSDQLHHVMSSLSNKSPNCKTVFVQPNEAYSSIDTKETTQYDEMENKLYESVVLGGTFDRLHKGHKILLSTAALKCTKKLTVGVTDISMLNSKKLKELIEPCNTRISNVEGFLKDIDPTLEYEVLPIYDIYGPTIHDPTFQMIILSEETMKGGELINEKRVKAGLRPLDIIPVPLLEEDKTTSDCCEEEEQKISSSNYRMRLLGTLLKPPQPNNNIPSCPYIIGLTGGIASGKSSIASYLKDLGAFVINADTLAHRLYDINQPAYQDIIDVFGSSILTTNNEVDRKKLGAIVFNNKDKLEQLNTIIWPLILQRVKSIIESTKDHNIIVLEAAVLLSANWQYHCHEIWVSIIPPNEATKRLQERNNLSEKQALDRINSQPSNCEYVKNANILFSTMWSYNFTHIQIKRAWNSLLSRVSSIH</sequence>
<dbReference type="CDD" id="cd02164">
    <property type="entry name" value="PPAT_CoAS"/>
    <property type="match status" value="1"/>
</dbReference>
<dbReference type="NCBIfam" id="TIGR00152">
    <property type="entry name" value="dephospho-CoA kinase"/>
    <property type="match status" value="1"/>
</dbReference>
<dbReference type="InterPro" id="IPR014729">
    <property type="entry name" value="Rossmann-like_a/b/a_fold"/>
</dbReference>
<dbReference type="Gene3D" id="3.40.50.300">
    <property type="entry name" value="P-loop containing nucleotide triphosphate hydrolases"/>
    <property type="match status" value="1"/>
</dbReference>
<dbReference type="OrthoDB" id="330671at2759"/>
<dbReference type="Pfam" id="PF01467">
    <property type="entry name" value="CTP_transf_like"/>
    <property type="match status" value="1"/>
</dbReference>
<dbReference type="InterPro" id="IPR001977">
    <property type="entry name" value="Depp_CoAkinase"/>
</dbReference>
<dbReference type="PANTHER" id="PTHR10695:SF46">
    <property type="entry name" value="BIFUNCTIONAL COENZYME A SYNTHASE-RELATED"/>
    <property type="match status" value="1"/>
</dbReference>
<name>A0A2H8TG73_9HEMI</name>
<proteinExistence type="inferred from homology"/>
<evidence type="ECO:0000313" key="4">
    <source>
        <dbReference type="EMBL" id="MBW13051.1"/>
    </source>
</evidence>
<reference evidence="4" key="1">
    <citation type="submission" date="2017-10" db="EMBL/GenBank/DDBJ databases">
        <title>Transcriptome Assembly of Sugarcane Aphid Adults.</title>
        <authorList>
            <person name="Scully E.D."/>
            <person name="Palmer N.A."/>
            <person name="Geib S.M."/>
            <person name="Sarath G."/>
            <person name="Sattler S.E."/>
        </authorList>
    </citation>
    <scope>NUCLEOTIDE SEQUENCE</scope>
    <source>
        <tissue evidence="4">Whole body</tissue>
    </source>
</reference>
<accession>A0A2H8TG73</accession>
<dbReference type="NCBIfam" id="NF001985">
    <property type="entry name" value="PRK00777.1"/>
    <property type="match status" value="1"/>
</dbReference>
<dbReference type="GO" id="GO:0015937">
    <property type="term" value="P:coenzyme A biosynthetic process"/>
    <property type="evidence" value="ECO:0007669"/>
    <property type="project" value="InterPro"/>
</dbReference>
<dbReference type="GO" id="GO:0005524">
    <property type="term" value="F:ATP binding"/>
    <property type="evidence" value="ECO:0007669"/>
    <property type="project" value="UniProtKB-KW"/>
</dbReference>
<dbReference type="FunFam" id="3.40.50.620:FF:000089">
    <property type="entry name" value="Bifunctional coenzyme A synthase"/>
    <property type="match status" value="1"/>
</dbReference>
<dbReference type="AlphaFoldDB" id="A0A2H8TG73"/>
<dbReference type="InterPro" id="IPR027417">
    <property type="entry name" value="P-loop_NTPase"/>
</dbReference>
<evidence type="ECO:0000256" key="2">
    <source>
        <dbReference type="ARBA" id="ARBA00022840"/>
    </source>
</evidence>
<gene>
    <name evidence="4" type="primary">Coasy_2</name>
</gene>
<dbReference type="PROSITE" id="PS51219">
    <property type="entry name" value="DPCK"/>
    <property type="match status" value="1"/>
</dbReference>
<dbReference type="InterPro" id="IPR004821">
    <property type="entry name" value="Cyt_trans-like"/>
</dbReference>
<dbReference type="SUPFAM" id="SSF52374">
    <property type="entry name" value="Nucleotidylyl transferase"/>
    <property type="match status" value="1"/>
</dbReference>
<organism evidence="4">
    <name type="scientific">Melanaphis sacchari</name>
    <dbReference type="NCBI Taxonomy" id="742174"/>
    <lineage>
        <taxon>Eukaryota</taxon>
        <taxon>Metazoa</taxon>
        <taxon>Ecdysozoa</taxon>
        <taxon>Arthropoda</taxon>
        <taxon>Hexapoda</taxon>
        <taxon>Insecta</taxon>
        <taxon>Pterygota</taxon>
        <taxon>Neoptera</taxon>
        <taxon>Paraneoptera</taxon>
        <taxon>Hemiptera</taxon>
        <taxon>Sternorrhyncha</taxon>
        <taxon>Aphidomorpha</taxon>
        <taxon>Aphidoidea</taxon>
        <taxon>Aphididae</taxon>
        <taxon>Aphidini</taxon>
        <taxon>Melanaphis</taxon>
    </lineage>
</organism>
<dbReference type="PANTHER" id="PTHR10695">
    <property type="entry name" value="DEPHOSPHO-COA KINASE-RELATED"/>
    <property type="match status" value="1"/>
</dbReference>
<dbReference type="SUPFAM" id="SSF52540">
    <property type="entry name" value="P-loop containing nucleoside triphosphate hydrolases"/>
    <property type="match status" value="1"/>
</dbReference>
<protein>
    <submittedName>
        <fullName evidence="4">Bifunctional coenzyme A synthase</fullName>
    </submittedName>
</protein>
<dbReference type="CDD" id="cd02022">
    <property type="entry name" value="DPCK"/>
    <property type="match status" value="1"/>
</dbReference>
<dbReference type="EMBL" id="GFXV01001246">
    <property type="protein sequence ID" value="MBW13051.1"/>
    <property type="molecule type" value="Transcribed_RNA"/>
</dbReference>
<dbReference type="Gene3D" id="3.40.50.620">
    <property type="entry name" value="HUPs"/>
    <property type="match status" value="1"/>
</dbReference>
<evidence type="ECO:0000259" key="3">
    <source>
        <dbReference type="Pfam" id="PF01467"/>
    </source>
</evidence>
<feature type="domain" description="Cytidyltransferase-like" evidence="3">
    <location>
        <begin position="148"/>
        <end position="295"/>
    </location>
</feature>
<dbReference type="HAMAP" id="MF_00376">
    <property type="entry name" value="Dephospho_CoA_kinase"/>
    <property type="match status" value="1"/>
</dbReference>
<dbReference type="GO" id="GO:0004140">
    <property type="term" value="F:dephospho-CoA kinase activity"/>
    <property type="evidence" value="ECO:0007669"/>
    <property type="project" value="InterPro"/>
</dbReference>
<dbReference type="NCBIfam" id="TIGR00125">
    <property type="entry name" value="cyt_tran_rel"/>
    <property type="match status" value="1"/>
</dbReference>
<keyword evidence="2" id="KW-0067">ATP-binding</keyword>
<evidence type="ECO:0000256" key="1">
    <source>
        <dbReference type="ARBA" id="ARBA00022741"/>
    </source>
</evidence>
<dbReference type="Pfam" id="PF01121">
    <property type="entry name" value="CoaE"/>
    <property type="match status" value="1"/>
</dbReference>